<name>A0A1G5SIQ8_9PROT</name>
<keyword evidence="3" id="KW-1185">Reference proteome</keyword>
<dbReference type="AlphaFoldDB" id="A0A1G5SIQ8"/>
<evidence type="ECO:0000313" key="3">
    <source>
        <dbReference type="Proteomes" id="UP000198729"/>
    </source>
</evidence>
<organism evidence="2 3">
    <name type="scientific">Nitrosomonas mobilis</name>
    <dbReference type="NCBI Taxonomy" id="51642"/>
    <lineage>
        <taxon>Bacteria</taxon>
        <taxon>Pseudomonadati</taxon>
        <taxon>Pseudomonadota</taxon>
        <taxon>Betaproteobacteria</taxon>
        <taxon>Nitrosomonadales</taxon>
        <taxon>Nitrosomonadaceae</taxon>
        <taxon>Nitrosomonas</taxon>
    </lineage>
</organism>
<dbReference type="InterPro" id="IPR035225">
    <property type="entry name" value="DUF5338"/>
</dbReference>
<feature type="region of interest" description="Disordered" evidence="1">
    <location>
        <begin position="99"/>
        <end position="142"/>
    </location>
</feature>
<evidence type="ECO:0000313" key="2">
    <source>
        <dbReference type="EMBL" id="SCZ86421.1"/>
    </source>
</evidence>
<dbReference type="Proteomes" id="UP000198729">
    <property type="component" value="Unassembled WGS sequence"/>
</dbReference>
<sequence>MEKDILNRLAEGAEKSSSTRAKKNFSVVLALRDQIEVAIDSGWTIKDIWQLFQDEKKIDISYQIFLRLVKKYTSYESKNRVKKENILIKNNLLSEPEDNIKIKTHSSKKQDRTLPSGSDEYAGSDNPKGFEWSNEYNIDDLV</sequence>
<dbReference type="EMBL" id="FMWO01000063">
    <property type="protein sequence ID" value="SCZ86421.1"/>
    <property type="molecule type" value="Genomic_DNA"/>
</dbReference>
<reference evidence="2 3" key="1">
    <citation type="submission" date="2016-10" db="EMBL/GenBank/DDBJ databases">
        <authorList>
            <person name="de Groot N.N."/>
        </authorList>
    </citation>
    <scope>NUCLEOTIDE SEQUENCE [LARGE SCALE GENOMIC DNA]</scope>
    <source>
        <strain evidence="2">1</strain>
    </source>
</reference>
<proteinExistence type="predicted"/>
<accession>A0A1G5SIQ8</accession>
<gene>
    <name evidence="2" type="ORF">NSMM_540024</name>
</gene>
<evidence type="ECO:0008006" key="4">
    <source>
        <dbReference type="Google" id="ProtNLM"/>
    </source>
</evidence>
<dbReference type="RefSeq" id="WP_090287458.1">
    <property type="nucleotide sequence ID" value="NZ_FMWO01000063.1"/>
</dbReference>
<dbReference type="Pfam" id="PF17273">
    <property type="entry name" value="DUF5338"/>
    <property type="match status" value="1"/>
</dbReference>
<dbReference type="OrthoDB" id="8548233at2"/>
<dbReference type="STRING" id="51642.NSMM_540024"/>
<protein>
    <recommendedName>
        <fullName evidence="4">Conjugal transfer protein TraK</fullName>
    </recommendedName>
</protein>
<evidence type="ECO:0000256" key="1">
    <source>
        <dbReference type="SAM" id="MobiDB-lite"/>
    </source>
</evidence>